<dbReference type="GO" id="GO:0005783">
    <property type="term" value="C:endoplasmic reticulum"/>
    <property type="evidence" value="ECO:0007669"/>
    <property type="project" value="TreeGrafter"/>
</dbReference>
<dbReference type="PANTHER" id="PTHR13315">
    <property type="entry name" value="METALLO PHOSPHOESTERASE RELATED"/>
    <property type="match status" value="1"/>
</dbReference>
<dbReference type="KEGG" id="bcom:BAUCODRAFT_101521"/>
<organism evidence="3 4">
    <name type="scientific">Baudoinia panamericana (strain UAMH 10762)</name>
    <name type="common">Angels' share fungus</name>
    <name type="synonym">Baudoinia compniacensis (strain UAMH 10762)</name>
    <dbReference type="NCBI Taxonomy" id="717646"/>
    <lineage>
        <taxon>Eukaryota</taxon>
        <taxon>Fungi</taxon>
        <taxon>Dikarya</taxon>
        <taxon>Ascomycota</taxon>
        <taxon>Pezizomycotina</taxon>
        <taxon>Dothideomycetes</taxon>
        <taxon>Dothideomycetidae</taxon>
        <taxon>Mycosphaerellales</taxon>
        <taxon>Teratosphaeriaceae</taxon>
        <taxon>Baudoinia</taxon>
    </lineage>
</organism>
<keyword evidence="2" id="KW-0812">Transmembrane</keyword>
<dbReference type="GO" id="GO:0016020">
    <property type="term" value="C:membrane"/>
    <property type="evidence" value="ECO:0007669"/>
    <property type="project" value="GOC"/>
</dbReference>
<keyword evidence="4" id="KW-1185">Reference proteome</keyword>
<protein>
    <submittedName>
        <fullName evidence="3">Uncharacterized protein</fullName>
    </submittedName>
</protein>
<dbReference type="Gene3D" id="3.60.21.10">
    <property type="match status" value="1"/>
</dbReference>
<evidence type="ECO:0000256" key="2">
    <source>
        <dbReference type="SAM" id="Phobius"/>
    </source>
</evidence>
<keyword evidence="1 2" id="KW-0472">Membrane</keyword>
<dbReference type="SUPFAM" id="SSF56300">
    <property type="entry name" value="Metallo-dependent phosphatases"/>
    <property type="match status" value="1"/>
</dbReference>
<dbReference type="InterPro" id="IPR033308">
    <property type="entry name" value="PGAP5/Cdc1/Ted1"/>
</dbReference>
<dbReference type="EMBL" id="KB445551">
    <property type="protein sequence ID" value="EMC99600.1"/>
    <property type="molecule type" value="Genomic_DNA"/>
</dbReference>
<evidence type="ECO:0000313" key="3">
    <source>
        <dbReference type="EMBL" id="EMC99600.1"/>
    </source>
</evidence>
<dbReference type="eggNOG" id="KOG3662">
    <property type="taxonomic scope" value="Eukaryota"/>
</dbReference>
<evidence type="ECO:0000313" key="4">
    <source>
        <dbReference type="Proteomes" id="UP000011761"/>
    </source>
</evidence>
<dbReference type="OMA" id="GLKEQNH"/>
<proteinExistence type="predicted"/>
<dbReference type="OrthoDB" id="9984693at2759"/>
<dbReference type="RefSeq" id="XP_007673239.1">
    <property type="nucleotide sequence ID" value="XM_007675049.1"/>
</dbReference>
<name>M2NKF4_BAUPA</name>
<dbReference type="STRING" id="717646.M2NKF4"/>
<feature type="transmembrane region" description="Helical" evidence="2">
    <location>
        <begin position="7"/>
        <end position="27"/>
    </location>
</feature>
<dbReference type="GeneID" id="19107047"/>
<feature type="transmembrane region" description="Helical" evidence="2">
    <location>
        <begin position="468"/>
        <end position="491"/>
    </location>
</feature>
<keyword evidence="2" id="KW-1133">Transmembrane helix</keyword>
<evidence type="ECO:0000256" key="1">
    <source>
        <dbReference type="ARBA" id="ARBA00023136"/>
    </source>
</evidence>
<accession>M2NKF4</accession>
<dbReference type="PANTHER" id="PTHR13315:SF1">
    <property type="entry name" value="PROTEIN TED1"/>
    <property type="match status" value="1"/>
</dbReference>
<dbReference type="GO" id="GO:0006506">
    <property type="term" value="P:GPI anchor biosynthetic process"/>
    <property type="evidence" value="ECO:0007669"/>
    <property type="project" value="InterPro"/>
</dbReference>
<dbReference type="HOGENOM" id="CLU_021690_1_0_1"/>
<dbReference type="AlphaFoldDB" id="M2NKF4"/>
<sequence length="504" mass="56609">MRPSGPLLAAFRFLFTPAILSTLYLYLFPVLQQCHFPVARRGKAACLLPGAERQAYQWEEKAPFRLLALADPQLEGDTSLPNPNASLLPSLQRFGKDSLVTITTGLLRNDVPRVLQASRKRLDLWGNDLYLAHVYRTVRWWTQPTHTIVLGDLLGSQWVGEDEFSKRSDRFWNKVFKGAEPVPRNITESSGRIEVLGADARWTKRVIAVAGNHDIGYAGDIDEQRIERFERTFGKVNWDLRFRLNASLYSSLPTQQSWLHQNVFDAAPPELRIVVLNSMNLDEPALKPELRQQSLDFLSDQLYARPRNSNAATVLLTHIPLHKQAGICVDAPFFSFFPQNQGGGIKEQNHLGREISSYILDGLLPDGKNAGTAIILNGHDHYGCDTYHHRKPSASEANSTKNGWQALHYVLSASERNNSTNTGLREITVQSMMGSFGGNAGLLSGWFDREVGEWKFEYGACIMGVQHVWWGVHVLDIIVILLAVVGVASFVMEERARVRPVPKC</sequence>
<dbReference type="Proteomes" id="UP000011761">
    <property type="component" value="Unassembled WGS sequence"/>
</dbReference>
<dbReference type="InterPro" id="IPR029052">
    <property type="entry name" value="Metallo-depent_PP-like"/>
</dbReference>
<gene>
    <name evidence="3" type="ORF">BAUCODRAFT_101521</name>
</gene>
<reference evidence="3 4" key="1">
    <citation type="journal article" date="2012" name="PLoS Pathog.">
        <title>Diverse lifestyles and strategies of plant pathogenesis encoded in the genomes of eighteen Dothideomycetes fungi.</title>
        <authorList>
            <person name="Ohm R.A."/>
            <person name="Feau N."/>
            <person name="Henrissat B."/>
            <person name="Schoch C.L."/>
            <person name="Horwitz B.A."/>
            <person name="Barry K.W."/>
            <person name="Condon B.J."/>
            <person name="Copeland A.C."/>
            <person name="Dhillon B."/>
            <person name="Glaser F."/>
            <person name="Hesse C.N."/>
            <person name="Kosti I."/>
            <person name="LaButti K."/>
            <person name="Lindquist E.A."/>
            <person name="Lucas S."/>
            <person name="Salamov A.A."/>
            <person name="Bradshaw R.E."/>
            <person name="Ciuffetti L."/>
            <person name="Hamelin R.C."/>
            <person name="Kema G.H.J."/>
            <person name="Lawrence C."/>
            <person name="Scott J.A."/>
            <person name="Spatafora J.W."/>
            <person name="Turgeon B.G."/>
            <person name="de Wit P.J.G.M."/>
            <person name="Zhong S."/>
            <person name="Goodwin S.B."/>
            <person name="Grigoriev I.V."/>
        </authorList>
    </citation>
    <scope>NUCLEOTIDE SEQUENCE [LARGE SCALE GENOMIC DNA]</scope>
    <source>
        <strain evidence="3 4">UAMH 10762</strain>
    </source>
</reference>